<organism evidence="1 2">
    <name type="scientific">Actinocatenispora rupis</name>
    <dbReference type="NCBI Taxonomy" id="519421"/>
    <lineage>
        <taxon>Bacteria</taxon>
        <taxon>Bacillati</taxon>
        <taxon>Actinomycetota</taxon>
        <taxon>Actinomycetes</taxon>
        <taxon>Micromonosporales</taxon>
        <taxon>Micromonosporaceae</taxon>
        <taxon>Actinocatenispora</taxon>
    </lineage>
</organism>
<comment type="caution">
    <text evidence="1">The sequence shown here is derived from an EMBL/GenBank/DDBJ whole genome shotgun (WGS) entry which is preliminary data.</text>
</comment>
<name>A0A8J3J8A3_9ACTN</name>
<keyword evidence="2" id="KW-1185">Reference proteome</keyword>
<accession>A0A8J3J8A3</accession>
<evidence type="ECO:0000313" key="1">
    <source>
        <dbReference type="EMBL" id="GID10218.1"/>
    </source>
</evidence>
<dbReference type="Proteomes" id="UP000612808">
    <property type="component" value="Unassembled WGS sequence"/>
</dbReference>
<sequence length="248" mass="28209">MPTLTVCPPSTPVGPSYQARTVTVLLPGSDRPTWTSLNRAVHTAIHEWATGWSPVFQVPPRGVCARILRRPDRVLARVRTTTRTSWCAGGRKVDLLAGISRMRAVAQDRAVWDYAYWQQVVAGTPTALTLSQIRDRRHGKNLPQDALVREYEMQPRVVAMRLANIDPRRQVTLDEENLPLLQTNADTYTRWQVMAAVPGDEVITLDGTFLYPRSDRFDHRMEYLQQANSHIDRLAGKDWMVQLRRAAD</sequence>
<dbReference type="RefSeq" id="WP_203655424.1">
    <property type="nucleotide sequence ID" value="NZ_BAAAZM010000002.1"/>
</dbReference>
<dbReference type="AlphaFoldDB" id="A0A8J3J8A3"/>
<proteinExistence type="predicted"/>
<reference evidence="1" key="1">
    <citation type="submission" date="2021-01" db="EMBL/GenBank/DDBJ databases">
        <title>Whole genome shotgun sequence of Actinocatenispora rupis NBRC 107355.</title>
        <authorList>
            <person name="Komaki H."/>
            <person name="Tamura T."/>
        </authorList>
    </citation>
    <scope>NUCLEOTIDE SEQUENCE</scope>
    <source>
        <strain evidence="1">NBRC 107355</strain>
    </source>
</reference>
<dbReference type="EMBL" id="BOMB01000006">
    <property type="protein sequence ID" value="GID10218.1"/>
    <property type="molecule type" value="Genomic_DNA"/>
</dbReference>
<gene>
    <name evidence="1" type="ORF">Aru02nite_11070</name>
</gene>
<protein>
    <submittedName>
        <fullName evidence="1">Uncharacterized protein</fullName>
    </submittedName>
</protein>
<evidence type="ECO:0000313" key="2">
    <source>
        <dbReference type="Proteomes" id="UP000612808"/>
    </source>
</evidence>